<reference evidence="10 11" key="1">
    <citation type="submission" date="2021-07" db="EMBL/GenBank/DDBJ databases">
        <title>The Aristolochia fimbriata genome: insights into angiosperm evolution, floral development and chemical biosynthesis.</title>
        <authorList>
            <person name="Jiao Y."/>
        </authorList>
    </citation>
    <scope>NUCLEOTIDE SEQUENCE [LARGE SCALE GENOMIC DNA]</scope>
    <source>
        <strain evidence="10">IBCAS-2021</strain>
        <tissue evidence="10">Leaf</tissue>
    </source>
</reference>
<dbReference type="PANTHER" id="PTHR32018">
    <property type="entry name" value="RHAMNOGALACTURONATE LYASE FAMILY PROTEIN"/>
    <property type="match status" value="1"/>
</dbReference>
<dbReference type="SUPFAM" id="SSF49785">
    <property type="entry name" value="Galactose-binding domain-like"/>
    <property type="match status" value="1"/>
</dbReference>
<name>A0AAV7DSJ9_ARIFI</name>
<dbReference type="Pfam" id="PF14683">
    <property type="entry name" value="CBM-like"/>
    <property type="match status" value="1"/>
</dbReference>
<dbReference type="GO" id="GO:0102210">
    <property type="term" value="F:rhamnogalacturonan endolyase activity"/>
    <property type="evidence" value="ECO:0007669"/>
    <property type="project" value="UniProtKB-EC"/>
</dbReference>
<comment type="subcellular location">
    <subcellularLocation>
        <location evidence="2">Secreted</location>
    </subcellularLocation>
</comment>
<evidence type="ECO:0000256" key="6">
    <source>
        <dbReference type="ARBA" id="ARBA00022729"/>
    </source>
</evidence>
<sequence>MAKQNVVVTIQTSYVILSNGIVKLTISKPGGALTGIQYGGLDNLLDIKTTESQRGYWDINWNLPGGQDRYTLLQGTEFSIVQANKDIAEVSFRSSWDSSSRGTVLPLSVDKRFILRSGISGFYSYAIYERTANCPALVLSQTRLAFKLRREKFHYMAITDEKQRIMPMPEDILPPRCQELALPESVLLTNPTNPDLKGQVEDKYQYSMDNKDGGLHGWISSGPFVGFWIIFPSNEFRNGGPTKQNLTVHTGPTVLAMFHGVHYLGEDCAASFTEGEAWRKVLGPIFVYLNSTSSVSNAHDLWIDAKKQRLSEMTQWPYNFVSSPFFLSEKERGSLSGRLFVADSYVSKNLIPAKNAHIGLAPTTSAGAWQIESKGYQFWVQTDSNGDFVINNVVPGVYAVHGFVPGFVGDYLDKTLVTIHQGIETQLGNLSYNPPRDGPTLWEIGYPDRTAIGYYVPDAHPLYINKLFVNSPEKYRQYGLWDRYTDIHPKSDQVFMIGVDDPKKDWFFMHVTRRTTNRGYSPTTWNIKFNIDEVTSGIYNLRLAIAASNHAWFQVRVNNPNGAPVCDVFDMGSDNAIGRHGIHGLYQLLSVSFNSSLLVKGENIIFLTQARGGNEFLGLFYDYIRLEGPAAASEP</sequence>
<dbReference type="Proteomes" id="UP000825729">
    <property type="component" value="Unassembled WGS sequence"/>
</dbReference>
<dbReference type="InterPro" id="IPR011013">
    <property type="entry name" value="Gal_mutarotase_sf_dom"/>
</dbReference>
<keyword evidence="7" id="KW-0456">Lyase</keyword>
<dbReference type="InterPro" id="IPR014718">
    <property type="entry name" value="GH-type_carb-bd"/>
</dbReference>
<evidence type="ECO:0000259" key="8">
    <source>
        <dbReference type="Pfam" id="PF14683"/>
    </source>
</evidence>
<proteinExistence type="inferred from homology"/>
<accession>A0AAV7DSJ9</accession>
<dbReference type="GO" id="GO:0005975">
    <property type="term" value="P:carbohydrate metabolic process"/>
    <property type="evidence" value="ECO:0007669"/>
    <property type="project" value="InterPro"/>
</dbReference>
<dbReference type="InterPro" id="IPR013784">
    <property type="entry name" value="Carb-bd-like_fold"/>
</dbReference>
<organism evidence="10 11">
    <name type="scientific">Aristolochia fimbriata</name>
    <name type="common">White veined hardy Dutchman's pipe vine</name>
    <dbReference type="NCBI Taxonomy" id="158543"/>
    <lineage>
        <taxon>Eukaryota</taxon>
        <taxon>Viridiplantae</taxon>
        <taxon>Streptophyta</taxon>
        <taxon>Embryophyta</taxon>
        <taxon>Tracheophyta</taxon>
        <taxon>Spermatophyta</taxon>
        <taxon>Magnoliopsida</taxon>
        <taxon>Magnoliidae</taxon>
        <taxon>Piperales</taxon>
        <taxon>Aristolochiaceae</taxon>
        <taxon>Aristolochia</taxon>
    </lineage>
</organism>
<dbReference type="GO" id="GO:0005576">
    <property type="term" value="C:extracellular region"/>
    <property type="evidence" value="ECO:0007669"/>
    <property type="project" value="UniProtKB-SubCell"/>
</dbReference>
<evidence type="ECO:0000256" key="5">
    <source>
        <dbReference type="ARBA" id="ARBA00022525"/>
    </source>
</evidence>
<dbReference type="GO" id="GO:0030246">
    <property type="term" value="F:carbohydrate binding"/>
    <property type="evidence" value="ECO:0007669"/>
    <property type="project" value="InterPro"/>
</dbReference>
<dbReference type="SUPFAM" id="SSF74650">
    <property type="entry name" value="Galactose mutarotase-like"/>
    <property type="match status" value="1"/>
</dbReference>
<dbReference type="InterPro" id="IPR008979">
    <property type="entry name" value="Galactose-bd-like_sf"/>
</dbReference>
<keyword evidence="5" id="KW-0964">Secreted</keyword>
<dbReference type="CDD" id="cd10317">
    <property type="entry name" value="RGL4_C"/>
    <property type="match status" value="1"/>
</dbReference>
<dbReference type="Gene3D" id="2.60.120.260">
    <property type="entry name" value="Galactose-binding domain-like"/>
    <property type="match status" value="1"/>
</dbReference>
<dbReference type="InterPro" id="IPR051850">
    <property type="entry name" value="Polysacch_Lyase_4"/>
</dbReference>
<dbReference type="Pfam" id="PF14686">
    <property type="entry name" value="fn3_3"/>
    <property type="match status" value="1"/>
</dbReference>
<evidence type="ECO:0000256" key="4">
    <source>
        <dbReference type="ARBA" id="ARBA00012437"/>
    </source>
</evidence>
<dbReference type="Pfam" id="PF06045">
    <property type="entry name" value="Rhamnogal_lyase"/>
    <property type="match status" value="1"/>
</dbReference>
<evidence type="ECO:0000313" key="11">
    <source>
        <dbReference type="Proteomes" id="UP000825729"/>
    </source>
</evidence>
<comment type="catalytic activity">
    <reaction evidence="1">
        <text>Endotype eliminative cleavage of L-alpha-rhamnopyranosyl-(1-&gt;4)-alpha-D-galactopyranosyluronic acid bonds of rhamnogalacturonan I domains in ramified hairy regions of pectin leaving L-rhamnopyranose at the reducing end and 4-deoxy-4,5-unsaturated D-galactopyranosyluronic acid at the non-reducing end.</text>
        <dbReference type="EC" id="4.2.2.23"/>
    </reaction>
</comment>
<dbReference type="Gene3D" id="2.60.40.1120">
    <property type="entry name" value="Carboxypeptidase-like, regulatory domain"/>
    <property type="match status" value="1"/>
</dbReference>
<dbReference type="InterPro" id="IPR010325">
    <property type="entry name" value="Rhamnogal_lyase"/>
</dbReference>
<feature type="domain" description="Rhamnogalacturonan lyase" evidence="9">
    <location>
        <begin position="354"/>
        <end position="426"/>
    </location>
</feature>
<evidence type="ECO:0000256" key="1">
    <source>
        <dbReference type="ARBA" id="ARBA00001324"/>
    </source>
</evidence>
<dbReference type="PANTHER" id="PTHR32018:SF22">
    <property type="entry name" value="RHAMNOGALACTURONAN ENDOLYASE"/>
    <property type="match status" value="1"/>
</dbReference>
<gene>
    <name evidence="10" type="ORF">H6P81_019393</name>
</gene>
<evidence type="ECO:0000256" key="7">
    <source>
        <dbReference type="ARBA" id="ARBA00023239"/>
    </source>
</evidence>
<evidence type="ECO:0000259" key="9">
    <source>
        <dbReference type="Pfam" id="PF14686"/>
    </source>
</evidence>
<dbReference type="Gene3D" id="2.70.98.10">
    <property type="match status" value="1"/>
</dbReference>
<evidence type="ECO:0000256" key="2">
    <source>
        <dbReference type="ARBA" id="ARBA00004613"/>
    </source>
</evidence>
<evidence type="ECO:0000313" key="10">
    <source>
        <dbReference type="EMBL" id="KAG9439228.1"/>
    </source>
</evidence>
<dbReference type="CDD" id="cd10320">
    <property type="entry name" value="RGL4_N"/>
    <property type="match status" value="1"/>
</dbReference>
<dbReference type="SUPFAM" id="SSF49452">
    <property type="entry name" value="Starch-binding domain-like"/>
    <property type="match status" value="1"/>
</dbReference>
<protein>
    <recommendedName>
        <fullName evidence="4">rhamnogalacturonan endolyase</fullName>
        <ecNumber evidence="4">4.2.2.23</ecNumber>
    </recommendedName>
</protein>
<keyword evidence="6" id="KW-0732">Signal</keyword>
<dbReference type="InterPro" id="IPR029413">
    <property type="entry name" value="RG-lyase_II"/>
</dbReference>
<dbReference type="EC" id="4.2.2.23" evidence="4"/>
<dbReference type="CDD" id="cd10316">
    <property type="entry name" value="RGL4_M"/>
    <property type="match status" value="1"/>
</dbReference>
<keyword evidence="11" id="KW-1185">Reference proteome</keyword>
<dbReference type="EMBL" id="JAINDJ010000008">
    <property type="protein sequence ID" value="KAG9439228.1"/>
    <property type="molecule type" value="Genomic_DNA"/>
</dbReference>
<dbReference type="AlphaFoldDB" id="A0AAV7DSJ9"/>
<dbReference type="InterPro" id="IPR029411">
    <property type="entry name" value="RG-lyase_III"/>
</dbReference>
<feature type="domain" description="Rhamnogalacturonan lyase" evidence="8">
    <location>
        <begin position="440"/>
        <end position="626"/>
    </location>
</feature>
<comment type="caution">
    <text evidence="10">The sequence shown here is derived from an EMBL/GenBank/DDBJ whole genome shotgun (WGS) entry which is preliminary data.</text>
</comment>
<evidence type="ECO:0000256" key="3">
    <source>
        <dbReference type="ARBA" id="ARBA00010418"/>
    </source>
</evidence>
<comment type="similarity">
    <text evidence="3">Belongs to the polysaccharide lyase 4 family.</text>
</comment>